<protein>
    <recommendedName>
        <fullName evidence="4">K Homology domain-containing protein</fullName>
    </recommendedName>
</protein>
<dbReference type="InterPro" id="IPR036612">
    <property type="entry name" value="KH_dom_type_1_sf"/>
</dbReference>
<reference evidence="2 3" key="1">
    <citation type="submission" date="2018-06" db="EMBL/GenBank/DDBJ databases">
        <title>The Genome of Cuscuta australis (Dodder) Provides Insight into the Evolution of Plant Parasitism.</title>
        <authorList>
            <person name="Liu H."/>
        </authorList>
    </citation>
    <scope>NUCLEOTIDE SEQUENCE [LARGE SCALE GENOMIC DNA]</scope>
    <source>
        <strain evidence="3">cv. Yunnan</strain>
        <tissue evidence="2">Vines</tissue>
    </source>
</reference>
<gene>
    <name evidence="2" type="ORF">DM860_008094</name>
</gene>
<evidence type="ECO:0000313" key="2">
    <source>
        <dbReference type="EMBL" id="RAL39954.1"/>
    </source>
</evidence>
<feature type="compositionally biased region" description="Polar residues" evidence="1">
    <location>
        <begin position="480"/>
        <end position="493"/>
    </location>
</feature>
<comment type="caution">
    <text evidence="2">The sequence shown here is derived from an EMBL/GenBank/DDBJ whole genome shotgun (WGS) entry which is preliminary data.</text>
</comment>
<dbReference type="PANTHER" id="PTHR11208:SF98">
    <property type="entry name" value="RNA-BINDING KH DOMAIN-CONTAINING PROTEIN"/>
    <property type="match status" value="1"/>
</dbReference>
<name>A0A328D3I4_9ASTE</name>
<evidence type="ECO:0000313" key="3">
    <source>
        <dbReference type="Proteomes" id="UP000249390"/>
    </source>
</evidence>
<feature type="region of interest" description="Disordered" evidence="1">
    <location>
        <begin position="1"/>
        <end position="33"/>
    </location>
</feature>
<feature type="compositionally biased region" description="Polar residues" evidence="1">
    <location>
        <begin position="7"/>
        <end position="18"/>
    </location>
</feature>
<feature type="compositionally biased region" description="Polar residues" evidence="1">
    <location>
        <begin position="518"/>
        <end position="528"/>
    </location>
</feature>
<sequence>MCFSLKPRSSASLNSKMNINGDDAPHNIQSTKAPPSAAKVSILANKSGFVIPRNKLSGSLVPVFRGGKKEGTQSVNDDISKLVQRKTKWGPDLTQDTTVRKGRVLAYQTRIDQITQQLSSELMDWDKSQDTLSASTIVDYTIKVENIKVLELERREAIGELLTLNPNYRPPAGYKPVQKEAKIPIPIKEHPGYNFLGMIFGPEIGAKVRVYGIKADTGQKVEITSSDENETCSIYKEMYIQVLADTYEKVDTAVSLVELLVNPVSVKTTSESMTISSNNGITATTDNPGVVQQPIMEGSGHDPSHSHFQQSPWFPGIPSQSSMPSTESSLSNACSTTPSLIDQRGMVARFGSVPQSHSLTFMRPNVTLVSQQPNLAPLGAPKNPLTAPLGPTAPHGIQVFRPAIHNQLPPFGSGWSAWNSSVVQGMTNAMLTNRPLAAPRGSGHPVVSMAASSVAFPRGDLSGSAHNHHLPNSVLQQPQMQHVRSGNPNSAFPSQPIPPSNSVSGRALNIDAINSLSVGASTPHQQPGSRDFVFQPHQPNPPAPSRVFARPANCHFDLPSNFVKNQPIHSVHAAPQSPSIVRPEIRNSSNSLNVIQGFPEMQANNRMIQWQPTPASFSRGLTGPPPQPIRPTVFPNSGGPSPASGVFRPAIHNFNPAVPPLANPGSPFPPRSGNMMFQHNNPAMVAHPPNLQPPTSDFRPGNPPASDTFGKQQTYDYDPLSPTSLS</sequence>
<dbReference type="GO" id="GO:0048024">
    <property type="term" value="P:regulation of mRNA splicing, via spliceosome"/>
    <property type="evidence" value="ECO:0007669"/>
    <property type="project" value="TreeGrafter"/>
</dbReference>
<evidence type="ECO:0000256" key="1">
    <source>
        <dbReference type="SAM" id="MobiDB-lite"/>
    </source>
</evidence>
<dbReference type="GO" id="GO:0005634">
    <property type="term" value="C:nucleus"/>
    <property type="evidence" value="ECO:0007669"/>
    <property type="project" value="TreeGrafter"/>
</dbReference>
<organism evidence="2 3">
    <name type="scientific">Cuscuta australis</name>
    <dbReference type="NCBI Taxonomy" id="267555"/>
    <lineage>
        <taxon>Eukaryota</taxon>
        <taxon>Viridiplantae</taxon>
        <taxon>Streptophyta</taxon>
        <taxon>Embryophyta</taxon>
        <taxon>Tracheophyta</taxon>
        <taxon>Spermatophyta</taxon>
        <taxon>Magnoliopsida</taxon>
        <taxon>eudicotyledons</taxon>
        <taxon>Gunneridae</taxon>
        <taxon>Pentapetalae</taxon>
        <taxon>asterids</taxon>
        <taxon>lamiids</taxon>
        <taxon>Solanales</taxon>
        <taxon>Convolvulaceae</taxon>
        <taxon>Cuscuteae</taxon>
        <taxon>Cuscuta</taxon>
        <taxon>Cuscuta subgen. Grammica</taxon>
        <taxon>Cuscuta sect. Cleistogrammica</taxon>
    </lineage>
</organism>
<dbReference type="AlphaFoldDB" id="A0A328D3I4"/>
<dbReference type="EMBL" id="NQVE01000195">
    <property type="protein sequence ID" value="RAL39954.1"/>
    <property type="molecule type" value="Genomic_DNA"/>
</dbReference>
<proteinExistence type="predicted"/>
<dbReference type="Gene3D" id="3.30.1370.10">
    <property type="entry name" value="K Homology domain, type 1"/>
    <property type="match status" value="1"/>
</dbReference>
<feature type="region of interest" description="Disordered" evidence="1">
    <location>
        <begin position="682"/>
        <end position="726"/>
    </location>
</feature>
<dbReference type="GO" id="GO:0003729">
    <property type="term" value="F:mRNA binding"/>
    <property type="evidence" value="ECO:0007669"/>
    <property type="project" value="TreeGrafter"/>
</dbReference>
<dbReference type="InterPro" id="IPR045071">
    <property type="entry name" value="BBP-like"/>
</dbReference>
<feature type="region of interest" description="Disordered" evidence="1">
    <location>
        <begin position="518"/>
        <end position="543"/>
    </location>
</feature>
<feature type="compositionally biased region" description="Polar residues" evidence="1">
    <location>
        <begin position="709"/>
        <end position="726"/>
    </location>
</feature>
<keyword evidence="3" id="KW-1185">Reference proteome</keyword>
<evidence type="ECO:0008006" key="4">
    <source>
        <dbReference type="Google" id="ProtNLM"/>
    </source>
</evidence>
<dbReference type="Proteomes" id="UP000249390">
    <property type="component" value="Unassembled WGS sequence"/>
</dbReference>
<accession>A0A328D3I4</accession>
<dbReference type="SUPFAM" id="SSF54791">
    <property type="entry name" value="Eukaryotic type KH-domain (KH-domain type I)"/>
    <property type="match status" value="1"/>
</dbReference>
<feature type="region of interest" description="Disordered" evidence="1">
    <location>
        <begin position="480"/>
        <end position="501"/>
    </location>
</feature>
<dbReference type="PANTHER" id="PTHR11208">
    <property type="entry name" value="RNA-BINDING PROTEIN RELATED"/>
    <property type="match status" value="1"/>
</dbReference>